<reference evidence="1" key="1">
    <citation type="submission" date="2021-03" db="EMBL/GenBank/DDBJ databases">
        <authorList>
            <person name="Wang G."/>
        </authorList>
    </citation>
    <scope>NUCLEOTIDE SEQUENCE</scope>
    <source>
        <strain evidence="1">KCTC 12899</strain>
    </source>
</reference>
<dbReference type="AlphaFoldDB" id="A0A8J7QKH5"/>
<dbReference type="EMBL" id="JAFREP010000014">
    <property type="protein sequence ID" value="MBO1319883.1"/>
    <property type="molecule type" value="Genomic_DNA"/>
</dbReference>
<keyword evidence="2" id="KW-1185">Reference proteome</keyword>
<proteinExistence type="predicted"/>
<dbReference type="Proteomes" id="UP000664417">
    <property type="component" value="Unassembled WGS sequence"/>
</dbReference>
<gene>
    <name evidence="1" type="ORF">J3U88_15510</name>
</gene>
<protein>
    <submittedName>
        <fullName evidence="1">Transporter</fullName>
    </submittedName>
</protein>
<evidence type="ECO:0000313" key="1">
    <source>
        <dbReference type="EMBL" id="MBO1319883.1"/>
    </source>
</evidence>
<comment type="caution">
    <text evidence="1">The sequence shown here is derived from an EMBL/GenBank/DDBJ whole genome shotgun (WGS) entry which is preliminary data.</text>
</comment>
<dbReference type="Pfam" id="PF13557">
    <property type="entry name" value="Phenol_MetA_deg"/>
    <property type="match status" value="1"/>
</dbReference>
<sequence>MTLLLLYLIAFQAPAEPAFSSDRPDQSDAPATVGAGYFQLEAGFQRTHYDTDFNDIDIDQVPVALLRIGISEDFELRLGYDGFIDIDAGRFDGNDGSGDGHLGFKWRFHNGDSGQWALIGDTNLTVGDDDIVSDEIEPSLKLAYGGGLTDSISFGANFGVSTQDEDGDLETNGLYSVVLGFSVSERVGAFVEVFGEIPASAEGRPRNSADAGLTFTITETFQWDVAVSAGISETAPDWAATTGFAYRF</sequence>
<accession>A0A8J7QKH5</accession>
<organism evidence="1 2">
    <name type="scientific">Acanthopleuribacter pedis</name>
    <dbReference type="NCBI Taxonomy" id="442870"/>
    <lineage>
        <taxon>Bacteria</taxon>
        <taxon>Pseudomonadati</taxon>
        <taxon>Acidobacteriota</taxon>
        <taxon>Holophagae</taxon>
        <taxon>Acanthopleuribacterales</taxon>
        <taxon>Acanthopleuribacteraceae</taxon>
        <taxon>Acanthopleuribacter</taxon>
    </lineage>
</organism>
<dbReference type="InterPro" id="IPR025737">
    <property type="entry name" value="FApF"/>
</dbReference>
<name>A0A8J7QKH5_9BACT</name>
<evidence type="ECO:0000313" key="2">
    <source>
        <dbReference type="Proteomes" id="UP000664417"/>
    </source>
</evidence>
<dbReference type="RefSeq" id="WP_207859826.1">
    <property type="nucleotide sequence ID" value="NZ_JAFREP010000014.1"/>
</dbReference>